<dbReference type="PANTHER" id="PTHR46300">
    <property type="entry name" value="P450, PUTATIVE (EUROFUNG)-RELATED-RELATED"/>
    <property type="match status" value="1"/>
</dbReference>
<name>A0ABQ8VMC8_9AGAR</name>
<dbReference type="SUPFAM" id="SSF48264">
    <property type="entry name" value="Cytochrome P450"/>
    <property type="match status" value="1"/>
</dbReference>
<comment type="caution">
    <text evidence="9">The sequence shown here is derived from an EMBL/GenBank/DDBJ whole genome shotgun (WGS) entry which is preliminary data.</text>
</comment>
<comment type="cofactor">
    <cofactor evidence="1">
        <name>heme</name>
        <dbReference type="ChEBI" id="CHEBI:30413"/>
    </cofactor>
</comment>
<keyword evidence="10" id="KW-1185">Reference proteome</keyword>
<evidence type="ECO:0000256" key="8">
    <source>
        <dbReference type="ARBA" id="ARBA00023033"/>
    </source>
</evidence>
<evidence type="ECO:0000313" key="9">
    <source>
        <dbReference type="EMBL" id="KAJ4496605.1"/>
    </source>
</evidence>
<dbReference type="PRINTS" id="PR00385">
    <property type="entry name" value="P450"/>
</dbReference>
<dbReference type="PRINTS" id="PR00463">
    <property type="entry name" value="EP450I"/>
</dbReference>
<evidence type="ECO:0000256" key="2">
    <source>
        <dbReference type="ARBA" id="ARBA00005179"/>
    </source>
</evidence>
<organism evidence="9 10">
    <name type="scientific">Lentinula lateritia</name>
    <dbReference type="NCBI Taxonomy" id="40482"/>
    <lineage>
        <taxon>Eukaryota</taxon>
        <taxon>Fungi</taxon>
        <taxon>Dikarya</taxon>
        <taxon>Basidiomycota</taxon>
        <taxon>Agaricomycotina</taxon>
        <taxon>Agaricomycetes</taxon>
        <taxon>Agaricomycetidae</taxon>
        <taxon>Agaricales</taxon>
        <taxon>Marasmiineae</taxon>
        <taxon>Omphalotaceae</taxon>
        <taxon>Lentinula</taxon>
    </lineage>
</organism>
<keyword evidence="5" id="KW-0479">Metal-binding</keyword>
<protein>
    <submittedName>
        <fullName evidence="9">Cytochrome P450</fullName>
    </submittedName>
</protein>
<evidence type="ECO:0000256" key="6">
    <source>
        <dbReference type="ARBA" id="ARBA00023002"/>
    </source>
</evidence>
<keyword evidence="8" id="KW-0503">Monooxygenase</keyword>
<dbReference type="InterPro" id="IPR050364">
    <property type="entry name" value="Cytochrome_P450_fung"/>
</dbReference>
<comment type="pathway">
    <text evidence="2">Secondary metabolite biosynthesis.</text>
</comment>
<dbReference type="InterPro" id="IPR001128">
    <property type="entry name" value="Cyt_P450"/>
</dbReference>
<keyword evidence="7" id="KW-0408">Iron</keyword>
<dbReference type="Gene3D" id="1.10.630.10">
    <property type="entry name" value="Cytochrome P450"/>
    <property type="match status" value="1"/>
</dbReference>
<evidence type="ECO:0000256" key="3">
    <source>
        <dbReference type="ARBA" id="ARBA00010617"/>
    </source>
</evidence>
<evidence type="ECO:0000256" key="1">
    <source>
        <dbReference type="ARBA" id="ARBA00001971"/>
    </source>
</evidence>
<sequence>MIDIPRERSYIERERTYLNATNLNANLSECRTHRRNAKLYRPIPDRESAWLAATLYTAGAETTSGVLSWFMLAMILYPDVQKKVQEELDVVVGRDRLPTFADQESLPYLQATVREALRWHTVV</sequence>
<dbReference type="InterPro" id="IPR036396">
    <property type="entry name" value="Cyt_P450_sf"/>
</dbReference>
<gene>
    <name evidence="9" type="ORF">C8R41DRAFT_866209</name>
</gene>
<evidence type="ECO:0000313" key="10">
    <source>
        <dbReference type="Proteomes" id="UP001150217"/>
    </source>
</evidence>
<reference evidence="9" key="1">
    <citation type="submission" date="2022-08" db="EMBL/GenBank/DDBJ databases">
        <title>A Global Phylogenomic Analysis of the Shiitake Genus Lentinula.</title>
        <authorList>
            <consortium name="DOE Joint Genome Institute"/>
            <person name="Sierra-Patev S."/>
            <person name="Min B."/>
            <person name="Naranjo-Ortiz M."/>
            <person name="Looney B."/>
            <person name="Konkel Z."/>
            <person name="Slot J.C."/>
            <person name="Sakamoto Y."/>
            <person name="Steenwyk J.L."/>
            <person name="Rokas A."/>
            <person name="Carro J."/>
            <person name="Camarero S."/>
            <person name="Ferreira P."/>
            <person name="Molpeceres G."/>
            <person name="Ruiz-Duenas F.J."/>
            <person name="Serrano A."/>
            <person name="Henrissat B."/>
            <person name="Drula E."/>
            <person name="Hughes K.W."/>
            <person name="Mata J.L."/>
            <person name="Ishikawa N.K."/>
            <person name="Vargas-Isla R."/>
            <person name="Ushijima S."/>
            <person name="Smith C.A."/>
            <person name="Ahrendt S."/>
            <person name="Andreopoulos W."/>
            <person name="He G."/>
            <person name="Labutti K."/>
            <person name="Lipzen A."/>
            <person name="Ng V."/>
            <person name="Riley R."/>
            <person name="Sandor L."/>
            <person name="Barry K."/>
            <person name="Martinez A.T."/>
            <person name="Xiao Y."/>
            <person name="Gibbons J.G."/>
            <person name="Terashima K."/>
            <person name="Grigoriev I.V."/>
            <person name="Hibbett D.S."/>
        </authorList>
    </citation>
    <scope>NUCLEOTIDE SEQUENCE</scope>
    <source>
        <strain evidence="9">RHP3577 ss4</strain>
    </source>
</reference>
<dbReference type="InterPro" id="IPR002401">
    <property type="entry name" value="Cyt_P450_E_grp-I"/>
</dbReference>
<dbReference type="Pfam" id="PF00067">
    <property type="entry name" value="p450"/>
    <property type="match status" value="1"/>
</dbReference>
<evidence type="ECO:0000256" key="4">
    <source>
        <dbReference type="ARBA" id="ARBA00022617"/>
    </source>
</evidence>
<evidence type="ECO:0000256" key="7">
    <source>
        <dbReference type="ARBA" id="ARBA00023004"/>
    </source>
</evidence>
<keyword evidence="4" id="KW-0349">Heme</keyword>
<evidence type="ECO:0000256" key="5">
    <source>
        <dbReference type="ARBA" id="ARBA00022723"/>
    </source>
</evidence>
<dbReference type="PANTHER" id="PTHR46300:SF7">
    <property type="entry name" value="P450, PUTATIVE (EUROFUNG)-RELATED"/>
    <property type="match status" value="1"/>
</dbReference>
<accession>A0ABQ8VMC8</accession>
<dbReference type="Proteomes" id="UP001150217">
    <property type="component" value="Unassembled WGS sequence"/>
</dbReference>
<keyword evidence="6" id="KW-0560">Oxidoreductase</keyword>
<dbReference type="EMBL" id="JANVFT010000027">
    <property type="protein sequence ID" value="KAJ4496605.1"/>
    <property type="molecule type" value="Genomic_DNA"/>
</dbReference>
<proteinExistence type="inferred from homology"/>
<comment type="similarity">
    <text evidence="3">Belongs to the cytochrome P450 family.</text>
</comment>